<sequence length="62" mass="6896">MLESFNELPKGSRWRTLKNFPDADGVADYARTAMKRFVETGILSGNGESLATQALFMREQAA</sequence>
<dbReference type="Proteomes" id="UP001597180">
    <property type="component" value="Unassembled WGS sequence"/>
</dbReference>
<comment type="caution">
    <text evidence="1">The sequence shown here is derived from an EMBL/GenBank/DDBJ whole genome shotgun (WGS) entry which is preliminary data.</text>
</comment>
<keyword evidence="2" id="KW-1185">Reference proteome</keyword>
<proteinExistence type="predicted"/>
<reference evidence="2" key="1">
    <citation type="journal article" date="2019" name="Int. J. Syst. Evol. Microbiol.">
        <title>The Global Catalogue of Microorganisms (GCM) 10K type strain sequencing project: providing services to taxonomists for standard genome sequencing and annotation.</title>
        <authorList>
            <consortium name="The Broad Institute Genomics Platform"/>
            <consortium name="The Broad Institute Genome Sequencing Center for Infectious Disease"/>
            <person name="Wu L."/>
            <person name="Ma J."/>
        </authorList>
    </citation>
    <scope>NUCLEOTIDE SEQUENCE [LARGE SCALE GENOMIC DNA]</scope>
    <source>
        <strain evidence="2">CCUG 53270</strain>
    </source>
</reference>
<name>A0ABW3UP43_9BACL</name>
<organism evidence="1 2">
    <name type="scientific">Paenibacillus vulneris</name>
    <dbReference type="NCBI Taxonomy" id="1133364"/>
    <lineage>
        <taxon>Bacteria</taxon>
        <taxon>Bacillati</taxon>
        <taxon>Bacillota</taxon>
        <taxon>Bacilli</taxon>
        <taxon>Bacillales</taxon>
        <taxon>Paenibacillaceae</taxon>
        <taxon>Paenibacillus</taxon>
    </lineage>
</organism>
<dbReference type="RefSeq" id="WP_345592346.1">
    <property type="nucleotide sequence ID" value="NZ_BAABJG010000031.1"/>
</dbReference>
<evidence type="ECO:0000313" key="2">
    <source>
        <dbReference type="Proteomes" id="UP001597180"/>
    </source>
</evidence>
<dbReference type="EMBL" id="JBHTLU010000021">
    <property type="protein sequence ID" value="MFD1222099.1"/>
    <property type="molecule type" value="Genomic_DNA"/>
</dbReference>
<gene>
    <name evidence="1" type="ORF">ACFQ4B_18415</name>
</gene>
<accession>A0ABW3UP43</accession>
<protein>
    <submittedName>
        <fullName evidence="1">Uncharacterized protein</fullName>
    </submittedName>
</protein>
<evidence type="ECO:0000313" key="1">
    <source>
        <dbReference type="EMBL" id="MFD1222099.1"/>
    </source>
</evidence>